<keyword evidence="2" id="KW-0227">DNA damage</keyword>
<dbReference type="Proteomes" id="UP001202831">
    <property type="component" value="Unassembled WGS sequence"/>
</dbReference>
<dbReference type="Pfam" id="PF11799">
    <property type="entry name" value="IMS_C"/>
    <property type="match status" value="1"/>
</dbReference>
<dbReference type="InterPro" id="IPR043502">
    <property type="entry name" value="DNA/RNA_pol_sf"/>
</dbReference>
<protein>
    <submittedName>
        <fullName evidence="7">Y-family DNA polymerase</fullName>
    </submittedName>
</protein>
<dbReference type="InterPro" id="IPR050116">
    <property type="entry name" value="DNA_polymerase-Y"/>
</dbReference>
<dbReference type="EMBL" id="JAKIKT010000010">
    <property type="protein sequence ID" value="MCL2916036.1"/>
    <property type="molecule type" value="Genomic_DNA"/>
</dbReference>
<dbReference type="Gene3D" id="3.30.70.270">
    <property type="match status" value="1"/>
</dbReference>
<dbReference type="Pfam" id="PF13438">
    <property type="entry name" value="DUF4113"/>
    <property type="match status" value="1"/>
</dbReference>
<dbReference type="SUPFAM" id="SSF56672">
    <property type="entry name" value="DNA/RNA polymerases"/>
    <property type="match status" value="1"/>
</dbReference>
<evidence type="ECO:0000256" key="1">
    <source>
        <dbReference type="ARBA" id="ARBA00010945"/>
    </source>
</evidence>
<dbReference type="PANTHER" id="PTHR11076">
    <property type="entry name" value="DNA REPAIR POLYMERASE UMUC / TRANSFERASE FAMILY MEMBER"/>
    <property type="match status" value="1"/>
</dbReference>
<dbReference type="Gene3D" id="3.40.1170.60">
    <property type="match status" value="1"/>
</dbReference>
<comment type="similarity">
    <text evidence="1">Belongs to the DNA polymerase type-Y family.</text>
</comment>
<evidence type="ECO:0000256" key="4">
    <source>
        <dbReference type="ARBA" id="ARBA00023204"/>
    </source>
</evidence>
<keyword evidence="5" id="KW-0742">SOS response</keyword>
<name>A0ABT0NDX1_9GAMM</name>
<dbReference type="InterPro" id="IPR001126">
    <property type="entry name" value="UmuC"/>
</dbReference>
<evidence type="ECO:0000313" key="8">
    <source>
        <dbReference type="Proteomes" id="UP001202831"/>
    </source>
</evidence>
<accession>A0ABT0NDX1</accession>
<dbReference type="Pfam" id="PF11798">
    <property type="entry name" value="IMS_HHH"/>
    <property type="match status" value="1"/>
</dbReference>
<dbReference type="PROSITE" id="PS50173">
    <property type="entry name" value="UMUC"/>
    <property type="match status" value="1"/>
</dbReference>
<evidence type="ECO:0000259" key="6">
    <source>
        <dbReference type="PROSITE" id="PS50173"/>
    </source>
</evidence>
<dbReference type="Gene3D" id="1.10.150.20">
    <property type="entry name" value="5' to 3' exonuclease, C-terminal subdomain"/>
    <property type="match status" value="1"/>
</dbReference>
<keyword evidence="4" id="KW-0234">DNA repair</keyword>
<proteinExistence type="inferred from homology"/>
<keyword evidence="8" id="KW-1185">Reference proteome</keyword>
<dbReference type="CDD" id="cd01700">
    <property type="entry name" value="PolY_Pol_V_umuC"/>
    <property type="match status" value="1"/>
</dbReference>
<dbReference type="Pfam" id="PF00817">
    <property type="entry name" value="IMS"/>
    <property type="match status" value="1"/>
</dbReference>
<dbReference type="PANTHER" id="PTHR11076:SF34">
    <property type="entry name" value="PROTEIN UMUC"/>
    <property type="match status" value="1"/>
</dbReference>
<evidence type="ECO:0000256" key="2">
    <source>
        <dbReference type="ARBA" id="ARBA00022763"/>
    </source>
</evidence>
<keyword evidence="3" id="KW-0741">SOS mutagenesis</keyword>
<dbReference type="InterPro" id="IPR043128">
    <property type="entry name" value="Rev_trsase/Diguanyl_cyclase"/>
</dbReference>
<evidence type="ECO:0000256" key="3">
    <source>
        <dbReference type="ARBA" id="ARBA00023199"/>
    </source>
</evidence>
<reference evidence="7 8" key="1">
    <citation type="submission" date="2022-01" db="EMBL/GenBank/DDBJ databases">
        <title>Whole genome-based taxonomy of the Shewanellaceae.</title>
        <authorList>
            <person name="Martin-Rodriguez A.J."/>
        </authorList>
    </citation>
    <scope>NUCLEOTIDE SEQUENCE [LARGE SCALE GENOMIC DNA]</scope>
    <source>
        <strain evidence="7 8">DSM 21332</strain>
    </source>
</reference>
<organism evidence="7 8">
    <name type="scientific">Shewanella corallii</name>
    <dbReference type="NCBI Taxonomy" id="560080"/>
    <lineage>
        <taxon>Bacteria</taxon>
        <taxon>Pseudomonadati</taxon>
        <taxon>Pseudomonadota</taxon>
        <taxon>Gammaproteobacteria</taxon>
        <taxon>Alteromonadales</taxon>
        <taxon>Shewanellaceae</taxon>
        <taxon>Shewanella</taxon>
    </lineage>
</organism>
<comment type="caution">
    <text evidence="7">The sequence shown here is derived from an EMBL/GenBank/DDBJ whole genome shotgun (WGS) entry which is preliminary data.</text>
</comment>
<sequence>MYALVDANSFYASCEVVFRPEWRSRPVVVLSNNDGMVVALNRAAKDAGISKFKPYFEVRRACELVNAVVCSSNYELYGDLSAKMMDVISRYAPEQYIYSIDETFLSFKNIYPAVECLQSHAMKIRRAVWKECRLPVCVGIGPTLTLAKVANHAAKKIEGYQGVCVLDSKAEREAVLAKLDVGDVWGIGKRISAKLRLMNIKTALDLANMPPKYARNQFSVEIERTVLDLNGVHAKHWDEARADKKQIFSTRSMGERITDLESLQQALSKHASIAAQKARAQGSVCKTLICFAGNSPFDGQPYYRKTLHQFPVATADSTILSQTVTMLAKDLFRPGIRFYKIGVGLIELHDSCHRQDDLFNPDPSKLQLMKAFDGLNRKYGTDTLFIAAQGIEQKWGMKRDMLSPQYTTRWQDLPRVKC</sequence>
<evidence type="ECO:0000313" key="7">
    <source>
        <dbReference type="EMBL" id="MCL2916036.1"/>
    </source>
</evidence>
<gene>
    <name evidence="7" type="ORF">L2725_20045</name>
</gene>
<dbReference type="RefSeq" id="WP_249250594.1">
    <property type="nucleotide sequence ID" value="NZ_JAKIKT010000010.1"/>
</dbReference>
<dbReference type="InterPro" id="IPR024728">
    <property type="entry name" value="PolY_HhH_motif"/>
</dbReference>
<dbReference type="InterPro" id="IPR025188">
    <property type="entry name" value="DUF4113"/>
</dbReference>
<feature type="domain" description="UmuC" evidence="6">
    <location>
        <begin position="2"/>
        <end position="188"/>
    </location>
</feature>
<evidence type="ECO:0000256" key="5">
    <source>
        <dbReference type="ARBA" id="ARBA00023236"/>
    </source>
</evidence>
<dbReference type="InterPro" id="IPR017961">
    <property type="entry name" value="DNA_pol_Y-fam_little_finger"/>
</dbReference>